<keyword evidence="3" id="KW-1185">Reference proteome</keyword>
<feature type="domain" description="FAR1" evidence="1">
    <location>
        <begin position="37"/>
        <end position="125"/>
    </location>
</feature>
<accession>A0A2G2YLD2</accession>
<dbReference type="EMBL" id="AYRZ02000010">
    <property type="protein sequence ID" value="PHT70556.1"/>
    <property type="molecule type" value="Genomic_DNA"/>
</dbReference>
<proteinExistence type="predicted"/>
<organism evidence="2 3">
    <name type="scientific">Capsicum annuum</name>
    <name type="common">Capsicum pepper</name>
    <dbReference type="NCBI Taxonomy" id="4072"/>
    <lineage>
        <taxon>Eukaryota</taxon>
        <taxon>Viridiplantae</taxon>
        <taxon>Streptophyta</taxon>
        <taxon>Embryophyta</taxon>
        <taxon>Tracheophyta</taxon>
        <taxon>Spermatophyta</taxon>
        <taxon>Magnoliopsida</taxon>
        <taxon>eudicotyledons</taxon>
        <taxon>Gunneridae</taxon>
        <taxon>Pentapetalae</taxon>
        <taxon>asterids</taxon>
        <taxon>lamiids</taxon>
        <taxon>Solanales</taxon>
        <taxon>Solanaceae</taxon>
        <taxon>Solanoideae</taxon>
        <taxon>Capsiceae</taxon>
        <taxon>Capsicum</taxon>
    </lineage>
</organism>
<comment type="caution">
    <text evidence="2">The sequence shown here is derived from an EMBL/GenBank/DDBJ whole genome shotgun (WGS) entry which is preliminary data.</text>
</comment>
<dbReference type="Gramene" id="PHT70556">
    <property type="protein sequence ID" value="PHT70556"/>
    <property type="gene ID" value="T459_25660"/>
</dbReference>
<dbReference type="OMA" id="RIFICCK"/>
<dbReference type="PANTHER" id="PTHR46328:SF34">
    <property type="entry name" value="PROTEIN FAR1-RELATED SEQUENCE 5-LIKE"/>
    <property type="match status" value="1"/>
</dbReference>
<dbReference type="InterPro" id="IPR004330">
    <property type="entry name" value="FAR1_DNA_bnd_dom"/>
</dbReference>
<sequence length="228" mass="26252">MVDSMKTVSLNGHNDTSHSCEPIKLGMKFDSDEDGFNYYNEYAANIGFSVRKEYVNKSKAHGYITSRRFTCYKESYRGKDKRDGMVKKPRKETGTGCLAHMVVSRQPNEKFLVILFEEKHNHPLVYPSLAHMLPSQRTVKLSQVNEIDLLDDLGICPKSSFNYVARQAEEKSILGFTQRDHKNYLRDKRKESLRFEVAHSLVLGEGNFCHGSLQNSLNYHLMEVYLNS</sequence>
<dbReference type="STRING" id="4072.A0A2G2YLD2"/>
<evidence type="ECO:0000313" key="2">
    <source>
        <dbReference type="EMBL" id="PHT70556.1"/>
    </source>
</evidence>
<name>A0A2G2YLD2_CAPAN</name>
<dbReference type="AlphaFoldDB" id="A0A2G2YLD2"/>
<reference evidence="2 3" key="2">
    <citation type="journal article" date="2017" name="Genome Biol.">
        <title>New reference genome sequences of hot pepper reveal the massive evolution of plant disease-resistance genes by retroduplication.</title>
        <authorList>
            <person name="Kim S."/>
            <person name="Park J."/>
            <person name="Yeom S.I."/>
            <person name="Kim Y.M."/>
            <person name="Seo E."/>
            <person name="Kim K.T."/>
            <person name="Kim M.S."/>
            <person name="Lee J.M."/>
            <person name="Cheong K."/>
            <person name="Shin H.S."/>
            <person name="Kim S.B."/>
            <person name="Han K."/>
            <person name="Lee J."/>
            <person name="Park M."/>
            <person name="Lee H.A."/>
            <person name="Lee H.Y."/>
            <person name="Lee Y."/>
            <person name="Oh S."/>
            <person name="Lee J.H."/>
            <person name="Choi E."/>
            <person name="Choi E."/>
            <person name="Lee S.E."/>
            <person name="Jeon J."/>
            <person name="Kim H."/>
            <person name="Choi G."/>
            <person name="Song H."/>
            <person name="Lee J."/>
            <person name="Lee S.C."/>
            <person name="Kwon J.K."/>
            <person name="Lee H.Y."/>
            <person name="Koo N."/>
            <person name="Hong Y."/>
            <person name="Kim R.W."/>
            <person name="Kang W.H."/>
            <person name="Huh J.H."/>
            <person name="Kang B.C."/>
            <person name="Yang T.J."/>
            <person name="Lee Y.H."/>
            <person name="Bennetzen J.L."/>
            <person name="Choi D."/>
        </authorList>
    </citation>
    <scope>NUCLEOTIDE SEQUENCE [LARGE SCALE GENOMIC DNA]</scope>
    <source>
        <strain evidence="3">cv. CM334</strain>
    </source>
</reference>
<protein>
    <recommendedName>
        <fullName evidence="1">FAR1 domain-containing protein</fullName>
    </recommendedName>
</protein>
<dbReference type="PANTHER" id="PTHR46328">
    <property type="entry name" value="FAR-RED IMPAIRED RESPONSIVE (FAR1) FAMILY PROTEIN-RELATED"/>
    <property type="match status" value="1"/>
</dbReference>
<reference evidence="2 3" key="1">
    <citation type="journal article" date="2014" name="Nat. Genet.">
        <title>Genome sequence of the hot pepper provides insights into the evolution of pungency in Capsicum species.</title>
        <authorList>
            <person name="Kim S."/>
            <person name="Park M."/>
            <person name="Yeom S.I."/>
            <person name="Kim Y.M."/>
            <person name="Lee J.M."/>
            <person name="Lee H.A."/>
            <person name="Seo E."/>
            <person name="Choi J."/>
            <person name="Cheong K."/>
            <person name="Kim K.T."/>
            <person name="Jung K."/>
            <person name="Lee G.W."/>
            <person name="Oh S.K."/>
            <person name="Bae C."/>
            <person name="Kim S.B."/>
            <person name="Lee H.Y."/>
            <person name="Kim S.Y."/>
            <person name="Kim M.S."/>
            <person name="Kang B.C."/>
            <person name="Jo Y.D."/>
            <person name="Yang H.B."/>
            <person name="Jeong H.J."/>
            <person name="Kang W.H."/>
            <person name="Kwon J.K."/>
            <person name="Shin C."/>
            <person name="Lim J.Y."/>
            <person name="Park J.H."/>
            <person name="Huh J.H."/>
            <person name="Kim J.S."/>
            <person name="Kim B.D."/>
            <person name="Cohen O."/>
            <person name="Paran I."/>
            <person name="Suh M.C."/>
            <person name="Lee S.B."/>
            <person name="Kim Y.K."/>
            <person name="Shin Y."/>
            <person name="Noh S.J."/>
            <person name="Park J."/>
            <person name="Seo Y.S."/>
            <person name="Kwon S.Y."/>
            <person name="Kim H.A."/>
            <person name="Park J.M."/>
            <person name="Kim H.J."/>
            <person name="Choi S.B."/>
            <person name="Bosland P.W."/>
            <person name="Reeves G."/>
            <person name="Jo S.H."/>
            <person name="Lee B.W."/>
            <person name="Cho H.T."/>
            <person name="Choi H.S."/>
            <person name="Lee M.S."/>
            <person name="Yu Y."/>
            <person name="Do Choi Y."/>
            <person name="Park B.S."/>
            <person name="van Deynze A."/>
            <person name="Ashrafi H."/>
            <person name="Hill T."/>
            <person name="Kim W.T."/>
            <person name="Pai H.S."/>
            <person name="Ahn H.K."/>
            <person name="Yeam I."/>
            <person name="Giovannoni J.J."/>
            <person name="Rose J.K."/>
            <person name="Sorensen I."/>
            <person name="Lee S.J."/>
            <person name="Kim R.W."/>
            <person name="Choi I.Y."/>
            <person name="Choi B.S."/>
            <person name="Lim J.S."/>
            <person name="Lee Y.H."/>
            <person name="Choi D."/>
        </authorList>
    </citation>
    <scope>NUCLEOTIDE SEQUENCE [LARGE SCALE GENOMIC DNA]</scope>
    <source>
        <strain evidence="3">cv. CM334</strain>
    </source>
</reference>
<evidence type="ECO:0000259" key="1">
    <source>
        <dbReference type="Pfam" id="PF03101"/>
    </source>
</evidence>
<dbReference type="Pfam" id="PF03101">
    <property type="entry name" value="FAR1"/>
    <property type="match status" value="1"/>
</dbReference>
<evidence type="ECO:0000313" key="3">
    <source>
        <dbReference type="Proteomes" id="UP000222542"/>
    </source>
</evidence>
<dbReference type="Proteomes" id="UP000222542">
    <property type="component" value="Unassembled WGS sequence"/>
</dbReference>
<gene>
    <name evidence="2" type="ORF">T459_25660</name>
</gene>